<dbReference type="AlphaFoldDB" id="A0A088RYN8"/>
<dbReference type="RefSeq" id="XP_010701904.1">
    <property type="nucleotide sequence ID" value="XM_010703602.1"/>
</dbReference>
<dbReference type="Pfam" id="PF00383">
    <property type="entry name" value="dCMP_cyt_deam_1"/>
    <property type="match status" value="1"/>
</dbReference>
<dbReference type="InterPro" id="IPR016193">
    <property type="entry name" value="Cytidine_deaminase-like"/>
</dbReference>
<keyword evidence="1" id="KW-0819">tRNA processing</keyword>
<evidence type="ECO:0000256" key="2">
    <source>
        <dbReference type="ARBA" id="ARBA00038160"/>
    </source>
</evidence>
<dbReference type="VEuPathDB" id="TriTrypDB:LPAL13_320027600"/>
<dbReference type="SUPFAM" id="SSF53927">
    <property type="entry name" value="Cytidine deaminase-like"/>
    <property type="match status" value="1"/>
</dbReference>
<sequence>MREIIAAEPPFTCTPALVLIVSEPKHAQTLLRAANLHFPLDDTEGAHLKRLRPHHSAAPSPATEALPAQLATPSSSLELLLALQPLATCAALHPTPVSASNAPFSYAISGTSDNSSAVESSCASLTHQLLWPLSRADESLSADQVLELLSSDFASTSKVARFCAFVETASAVVSGNSAACVLRQQAICIPNCSDDADGCTPTPNSSHRGDETAPTSAAAAACCPLAFQIVPVSATAPRLDPAEWASANRVWPLAVPRPHSPTQPPPQWVAEVCKNMVRHVFPLCQGLRRVCEARNEKAHGSGLSLEGDVGESSKVTSSPQTRMTEEVVLGEEESHRLLDIVAVVIDPSTGLILATSSGCESMRADNPVAAAPYCGVVREAPHGEGPNSWKQRRAAAPQHPCLILDHPVMYALKQLAATQQQQEHQRQTRQASDDMVETISAPGSLALGPSSAVTAEASRYVGSVRAYLANGLDMYVTHEPCVMCAMALVHSRIQRVFFLFRNSVHGGLGGRYHVHSIASLNHHFRAYECTEAAALYAQL</sequence>
<evidence type="ECO:0000256" key="3">
    <source>
        <dbReference type="SAM" id="MobiDB-lite"/>
    </source>
</evidence>
<dbReference type="EMBL" id="CP009401">
    <property type="protein sequence ID" value="AIO01104.1"/>
    <property type="molecule type" value="Genomic_DNA"/>
</dbReference>
<dbReference type="KEGG" id="lpan:LPMP_322200"/>
<evidence type="ECO:0000259" key="4">
    <source>
        <dbReference type="PROSITE" id="PS51747"/>
    </source>
</evidence>
<dbReference type="InterPro" id="IPR002125">
    <property type="entry name" value="CMP_dCMP_dom"/>
</dbReference>
<dbReference type="GO" id="GO:0005634">
    <property type="term" value="C:nucleus"/>
    <property type="evidence" value="ECO:0007669"/>
    <property type="project" value="TreeGrafter"/>
</dbReference>
<dbReference type="Proteomes" id="UP000063063">
    <property type="component" value="Chromosome 32"/>
</dbReference>
<dbReference type="VEuPathDB" id="TriTrypDB:LPMP_322200"/>
<feature type="region of interest" description="Disordered" evidence="3">
    <location>
        <begin position="300"/>
        <end position="323"/>
    </location>
</feature>
<dbReference type="PANTHER" id="PTHR11079">
    <property type="entry name" value="CYTOSINE DEAMINASE FAMILY MEMBER"/>
    <property type="match status" value="1"/>
</dbReference>
<evidence type="ECO:0000313" key="6">
    <source>
        <dbReference type="Proteomes" id="UP000063063"/>
    </source>
</evidence>
<dbReference type="PANTHER" id="PTHR11079:SF156">
    <property type="entry name" value="INACTIVE TRNA-SPECIFIC ADENOSINE DEAMINASE-LIKE PROTEIN 3-RELATED"/>
    <property type="match status" value="1"/>
</dbReference>
<feature type="compositionally biased region" description="Polar residues" evidence="3">
    <location>
        <begin position="313"/>
        <end position="322"/>
    </location>
</feature>
<dbReference type="OrthoDB" id="3180714at2759"/>
<dbReference type="GO" id="GO:0052717">
    <property type="term" value="F:tRNA-specific adenosine-34 deaminase activity"/>
    <property type="evidence" value="ECO:0007669"/>
    <property type="project" value="UniProtKB-EC"/>
</dbReference>
<gene>
    <name evidence="5" type="ORF">LPMP_322200</name>
</gene>
<dbReference type="GeneID" id="22577961"/>
<evidence type="ECO:0000256" key="1">
    <source>
        <dbReference type="ARBA" id="ARBA00022694"/>
    </source>
</evidence>
<keyword evidence="6" id="KW-1185">Reference proteome</keyword>
<dbReference type="Gene3D" id="3.40.140.10">
    <property type="entry name" value="Cytidine Deaminase, domain 2"/>
    <property type="match status" value="1"/>
</dbReference>
<proteinExistence type="inferred from homology"/>
<evidence type="ECO:0000313" key="5">
    <source>
        <dbReference type="EMBL" id="AIO01104.1"/>
    </source>
</evidence>
<dbReference type="GO" id="GO:0005737">
    <property type="term" value="C:cytoplasm"/>
    <property type="evidence" value="ECO:0007669"/>
    <property type="project" value="TreeGrafter"/>
</dbReference>
<accession>A0A088RYN8</accession>
<feature type="domain" description="CMP/dCMP-type deaminase" evidence="4">
    <location>
        <begin position="407"/>
        <end position="527"/>
    </location>
</feature>
<dbReference type="GO" id="GO:0002100">
    <property type="term" value="P:tRNA wobble adenosine to inosine editing"/>
    <property type="evidence" value="ECO:0007669"/>
    <property type="project" value="InterPro"/>
</dbReference>
<name>A0A088RYN8_LEIPA</name>
<dbReference type="GO" id="GO:0046872">
    <property type="term" value="F:metal ion binding"/>
    <property type="evidence" value="ECO:0007669"/>
    <property type="project" value="UniProtKB-KW"/>
</dbReference>
<organism evidence="5 6">
    <name type="scientific">Leishmania panamensis</name>
    <dbReference type="NCBI Taxonomy" id="5679"/>
    <lineage>
        <taxon>Eukaryota</taxon>
        <taxon>Discoba</taxon>
        <taxon>Euglenozoa</taxon>
        <taxon>Kinetoplastea</taxon>
        <taxon>Metakinetoplastina</taxon>
        <taxon>Trypanosomatida</taxon>
        <taxon>Trypanosomatidae</taxon>
        <taxon>Leishmaniinae</taxon>
        <taxon>Leishmania</taxon>
        <taxon>Leishmania guyanensis species complex</taxon>
    </lineage>
</organism>
<dbReference type="eggNOG" id="KOG2771">
    <property type="taxonomic scope" value="Eukaryota"/>
</dbReference>
<dbReference type="PROSITE" id="PS51747">
    <property type="entry name" value="CYT_DCMP_DEAMINASES_2"/>
    <property type="match status" value="1"/>
</dbReference>
<reference evidence="5 6" key="1">
    <citation type="journal article" date="2015" name="Sci. Rep.">
        <title>The genome of Leishmania panamensis: insights into genomics of the L. (Viannia) subgenus.</title>
        <authorList>
            <person name="Llanes A."/>
            <person name="Restrepo C.M."/>
            <person name="Vecchio G.D."/>
            <person name="Anguizola F.J."/>
            <person name="Lleonart R."/>
        </authorList>
    </citation>
    <scope>NUCLEOTIDE SEQUENCE [LARGE SCALE GENOMIC DNA]</scope>
    <source>
        <strain evidence="5 6">MHOM/PA/94/PSC-1</strain>
    </source>
</reference>
<protein>
    <recommendedName>
        <fullName evidence="4">CMP/dCMP-type deaminase domain-containing protein</fullName>
    </recommendedName>
</protein>
<comment type="similarity">
    <text evidence="2">Belongs to the cytidine and deoxycytidylate deaminase family. ADAT3 subfamily.</text>
</comment>